<dbReference type="GO" id="GO:0003677">
    <property type="term" value="F:DNA binding"/>
    <property type="evidence" value="ECO:0007669"/>
    <property type="project" value="InterPro"/>
</dbReference>
<dbReference type="EMBL" id="JAUESC010000388">
    <property type="protein sequence ID" value="KAK0572881.1"/>
    <property type="molecule type" value="Genomic_DNA"/>
</dbReference>
<dbReference type="AlphaFoldDB" id="A0AA39RFE5"/>
<proteinExistence type="predicted"/>
<reference evidence="3" key="1">
    <citation type="journal article" date="2022" name="Plant J.">
        <title>Strategies of tolerance reflected in two North American maple genomes.</title>
        <authorList>
            <person name="McEvoy S.L."/>
            <person name="Sezen U.U."/>
            <person name="Trouern-Trend A."/>
            <person name="McMahon S.M."/>
            <person name="Schaberg P.G."/>
            <person name="Yang J."/>
            <person name="Wegrzyn J.L."/>
            <person name="Swenson N.G."/>
        </authorList>
    </citation>
    <scope>NUCLEOTIDE SEQUENCE</scope>
    <source>
        <strain evidence="3">NS2018</strain>
    </source>
</reference>
<evidence type="ECO:0000313" key="4">
    <source>
        <dbReference type="Proteomes" id="UP001168877"/>
    </source>
</evidence>
<dbReference type="PANTHER" id="PTHR23272:SF104">
    <property type="entry name" value="HAT FAMILY DIMERISATION DOMAIN CONTAINING PROTEIN, EXPRESSED"/>
    <property type="match status" value="1"/>
</dbReference>
<evidence type="ECO:0000259" key="1">
    <source>
        <dbReference type="Pfam" id="PF14372"/>
    </source>
</evidence>
<reference evidence="3" key="2">
    <citation type="submission" date="2023-06" db="EMBL/GenBank/DDBJ databases">
        <authorList>
            <person name="Swenson N.G."/>
            <person name="Wegrzyn J.L."/>
            <person name="Mcevoy S.L."/>
        </authorList>
    </citation>
    <scope>NUCLEOTIDE SEQUENCE</scope>
    <source>
        <strain evidence="3">NS2018</strain>
        <tissue evidence="3">Leaf</tissue>
    </source>
</reference>
<dbReference type="EMBL" id="JAUESC010000388">
    <property type="protein sequence ID" value="KAK0571949.1"/>
    <property type="molecule type" value="Genomic_DNA"/>
</dbReference>
<protein>
    <recommendedName>
        <fullName evidence="1">hAT-like transposase RNase-H fold domain-containing protein</fullName>
    </recommendedName>
</protein>
<dbReference type="PANTHER" id="PTHR23272">
    <property type="entry name" value="BED FINGER-RELATED"/>
    <property type="match status" value="1"/>
</dbReference>
<dbReference type="InterPro" id="IPR025525">
    <property type="entry name" value="hAT-like_transposase_RNase-H"/>
</dbReference>
<accession>A0AA39RFE5</accession>
<evidence type="ECO:0000313" key="2">
    <source>
        <dbReference type="EMBL" id="KAK0571949.1"/>
    </source>
</evidence>
<dbReference type="Pfam" id="PF14372">
    <property type="entry name" value="hAT-like_RNase-H"/>
    <property type="match status" value="1"/>
</dbReference>
<dbReference type="SUPFAM" id="SSF53098">
    <property type="entry name" value="Ribonuclease H-like"/>
    <property type="match status" value="1"/>
</dbReference>
<dbReference type="Proteomes" id="UP001168877">
    <property type="component" value="Unassembled WGS sequence"/>
</dbReference>
<gene>
    <name evidence="2" type="ORF">LWI29_023886</name>
    <name evidence="3" type="ORF">LWI29_038573</name>
</gene>
<keyword evidence="4" id="KW-1185">Reference proteome</keyword>
<name>A0AA39RFE5_ACESA</name>
<feature type="domain" description="hAT-like transposase RNase-H fold" evidence="1">
    <location>
        <begin position="36"/>
        <end position="130"/>
    </location>
</feature>
<evidence type="ECO:0000313" key="3">
    <source>
        <dbReference type="EMBL" id="KAK0572881.1"/>
    </source>
</evidence>
<organism evidence="3 4">
    <name type="scientific">Acer saccharum</name>
    <name type="common">Sugar maple</name>
    <dbReference type="NCBI Taxonomy" id="4024"/>
    <lineage>
        <taxon>Eukaryota</taxon>
        <taxon>Viridiplantae</taxon>
        <taxon>Streptophyta</taxon>
        <taxon>Embryophyta</taxon>
        <taxon>Tracheophyta</taxon>
        <taxon>Spermatophyta</taxon>
        <taxon>Magnoliopsida</taxon>
        <taxon>eudicotyledons</taxon>
        <taxon>Gunneridae</taxon>
        <taxon>Pentapetalae</taxon>
        <taxon>rosids</taxon>
        <taxon>malvids</taxon>
        <taxon>Sapindales</taxon>
        <taxon>Sapindaceae</taxon>
        <taxon>Hippocastanoideae</taxon>
        <taxon>Acereae</taxon>
        <taxon>Acer</taxon>
    </lineage>
</organism>
<sequence>MSKLGRPTLTPNDWHVAKIFIQLLKVFYDSTVTLSGVYYPTSSLIIHHIVEMSELLNNYKEDEILGPAIVAMETKFEKYWYEIPFLYALGVIIDPRVKLSGLETLLDYLRENLSVDYSAQVTDIRTKLFDVFSTYERRYGGVDVQLKQIIARCV</sequence>
<comment type="caution">
    <text evidence="3">The sequence shown here is derived from an EMBL/GenBank/DDBJ whole genome shotgun (WGS) entry which is preliminary data.</text>
</comment>
<dbReference type="InterPro" id="IPR012337">
    <property type="entry name" value="RNaseH-like_sf"/>
</dbReference>